<sequence>MGECLVSVIVPVYNAEKYLDKCIKSVINQTFTKIEIILVNDGSTDASINICNSYSNDPRVKIINKKNEGLSAARQSGIDIAAGTFFCTIDADDYMEEHYIETLYSKIVEESADICVCATVHHRGDNSKIFGFNPHLSTKQMTKSDIENEYSQLLQTYYMSDSWNKLYRKEFVTKSGVKFCLPKEYKGNDLLFNHLLMLHLPKIAVVNEALYHYFVLEGTLSRRKNERLQQGFMFILDKLVKEVEQLDYSLKLGKELGKLYVMYMYLVVLEHYKYESVSKKRKDAIRNFQLVNDAFLKANKMILIEIRKLHHISLKIVAFFLKTKSTHLFLFFLRARQLGKGE</sequence>
<dbReference type="Proteomes" id="UP000570361">
    <property type="component" value="Unassembled WGS sequence"/>
</dbReference>
<gene>
    <name evidence="5" type="ORF">FHS18_002624</name>
</gene>
<reference evidence="5 6" key="1">
    <citation type="submission" date="2020-08" db="EMBL/GenBank/DDBJ databases">
        <title>Genomic Encyclopedia of Type Strains, Phase III (KMG-III): the genomes of soil and plant-associated and newly described type strains.</title>
        <authorList>
            <person name="Whitman W."/>
        </authorList>
    </citation>
    <scope>NUCLEOTIDE SEQUENCE [LARGE SCALE GENOMIC DNA]</scope>
    <source>
        <strain evidence="5 6">CECT 5862</strain>
    </source>
</reference>
<evidence type="ECO:0000256" key="1">
    <source>
        <dbReference type="ARBA" id="ARBA00006739"/>
    </source>
</evidence>
<accession>A0A7W5AXJ8</accession>
<dbReference type="InterPro" id="IPR029044">
    <property type="entry name" value="Nucleotide-diphossugar_trans"/>
</dbReference>
<dbReference type="PANTHER" id="PTHR22916:SF51">
    <property type="entry name" value="GLYCOSYLTRANSFERASE EPSH-RELATED"/>
    <property type="match status" value="1"/>
</dbReference>
<keyword evidence="2" id="KW-0328">Glycosyltransferase</keyword>
<dbReference type="InterPro" id="IPR001173">
    <property type="entry name" value="Glyco_trans_2-like"/>
</dbReference>
<name>A0A7W5AXJ8_9BACL</name>
<dbReference type="Gene3D" id="3.90.550.10">
    <property type="entry name" value="Spore Coat Polysaccharide Biosynthesis Protein SpsA, Chain A"/>
    <property type="match status" value="1"/>
</dbReference>
<dbReference type="EMBL" id="JACHXK010000005">
    <property type="protein sequence ID" value="MBB3110557.1"/>
    <property type="molecule type" value="Genomic_DNA"/>
</dbReference>
<dbReference type="PANTHER" id="PTHR22916">
    <property type="entry name" value="GLYCOSYLTRANSFERASE"/>
    <property type="match status" value="1"/>
</dbReference>
<proteinExistence type="inferred from homology"/>
<evidence type="ECO:0000313" key="5">
    <source>
        <dbReference type="EMBL" id="MBB3110557.1"/>
    </source>
</evidence>
<evidence type="ECO:0000256" key="3">
    <source>
        <dbReference type="ARBA" id="ARBA00022679"/>
    </source>
</evidence>
<protein>
    <submittedName>
        <fullName evidence="5">Glycosyltransferase involved in cell wall biosynthesis</fullName>
    </submittedName>
</protein>
<organism evidence="5 6">
    <name type="scientific">Paenibacillus phyllosphaerae</name>
    <dbReference type="NCBI Taxonomy" id="274593"/>
    <lineage>
        <taxon>Bacteria</taxon>
        <taxon>Bacillati</taxon>
        <taxon>Bacillota</taxon>
        <taxon>Bacilli</taxon>
        <taxon>Bacillales</taxon>
        <taxon>Paenibacillaceae</taxon>
        <taxon>Paenibacillus</taxon>
    </lineage>
</organism>
<evidence type="ECO:0000259" key="4">
    <source>
        <dbReference type="Pfam" id="PF00535"/>
    </source>
</evidence>
<evidence type="ECO:0000313" key="6">
    <source>
        <dbReference type="Proteomes" id="UP000570361"/>
    </source>
</evidence>
<dbReference type="AlphaFoldDB" id="A0A7W5AXJ8"/>
<comment type="caution">
    <text evidence="5">The sequence shown here is derived from an EMBL/GenBank/DDBJ whole genome shotgun (WGS) entry which is preliminary data.</text>
</comment>
<dbReference type="CDD" id="cd00761">
    <property type="entry name" value="Glyco_tranf_GTA_type"/>
    <property type="match status" value="1"/>
</dbReference>
<evidence type="ECO:0000256" key="2">
    <source>
        <dbReference type="ARBA" id="ARBA00022676"/>
    </source>
</evidence>
<dbReference type="SUPFAM" id="SSF53448">
    <property type="entry name" value="Nucleotide-diphospho-sugar transferases"/>
    <property type="match status" value="1"/>
</dbReference>
<comment type="similarity">
    <text evidence="1">Belongs to the glycosyltransferase 2 family.</text>
</comment>
<keyword evidence="6" id="KW-1185">Reference proteome</keyword>
<dbReference type="RefSeq" id="WP_183600470.1">
    <property type="nucleotide sequence ID" value="NZ_JACHXK010000005.1"/>
</dbReference>
<keyword evidence="3 5" id="KW-0808">Transferase</keyword>
<dbReference type="Pfam" id="PF00535">
    <property type="entry name" value="Glycos_transf_2"/>
    <property type="match status" value="1"/>
</dbReference>
<dbReference type="GO" id="GO:0016757">
    <property type="term" value="F:glycosyltransferase activity"/>
    <property type="evidence" value="ECO:0007669"/>
    <property type="project" value="UniProtKB-KW"/>
</dbReference>
<feature type="domain" description="Glycosyltransferase 2-like" evidence="4">
    <location>
        <begin position="7"/>
        <end position="140"/>
    </location>
</feature>